<sequence>MTVHAPNFETSQASAAIAFPAPAAAISLYVGDVMHQRMRPKPHRFTYRVFNILIDLDRLNDADRQSKLFGVNRAAITSFHESDHIDGPHDSARSYVDHLLSQAGLTEKADRVLLACYPRVFGRVFNPLAVYYAYDRYDVLKALIYEVRNTFGERHSYVCVCKPGDVSPAGIRQERNKRFFVSPFIDMEMRYHFRMLPPAEAMRWRILETDSEGPFLSATFDGERTEFTSRAILECLLRVPFQTLKIVAGIHFEALRLWLKGARYRSRGPAPVAVSFDDDAA</sequence>
<protein>
    <submittedName>
        <fullName evidence="1">DUF1365 domain-containing protein</fullName>
    </submittedName>
</protein>
<dbReference type="EMBL" id="CP032509">
    <property type="protein sequence ID" value="AZN72219.1"/>
    <property type="molecule type" value="Genomic_DNA"/>
</dbReference>
<name>A0A3S9B5J9_9HYPH</name>
<evidence type="ECO:0000313" key="1">
    <source>
        <dbReference type="EMBL" id="AZN72219.1"/>
    </source>
</evidence>
<dbReference type="PANTHER" id="PTHR33973">
    <property type="entry name" value="OS07G0153300 PROTEIN"/>
    <property type="match status" value="1"/>
</dbReference>
<keyword evidence="2" id="KW-1185">Reference proteome</keyword>
<dbReference type="OrthoDB" id="9778801at2"/>
<accession>A0A3S9B5J9</accession>
<dbReference type="Pfam" id="PF07103">
    <property type="entry name" value="DUF1365"/>
    <property type="match status" value="1"/>
</dbReference>
<dbReference type="PANTHER" id="PTHR33973:SF4">
    <property type="entry name" value="OS07G0153300 PROTEIN"/>
    <property type="match status" value="1"/>
</dbReference>
<dbReference type="KEGG" id="abaw:D5400_13875"/>
<gene>
    <name evidence="1" type="ORF">D5400_13875</name>
</gene>
<proteinExistence type="predicted"/>
<dbReference type="AlphaFoldDB" id="A0A3S9B5J9"/>
<dbReference type="InterPro" id="IPR010775">
    <property type="entry name" value="DUF1365"/>
</dbReference>
<organism evidence="1 2">
    <name type="scientific">Georhizobium profundi</name>
    <dbReference type="NCBI Taxonomy" id="2341112"/>
    <lineage>
        <taxon>Bacteria</taxon>
        <taxon>Pseudomonadati</taxon>
        <taxon>Pseudomonadota</taxon>
        <taxon>Alphaproteobacteria</taxon>
        <taxon>Hyphomicrobiales</taxon>
        <taxon>Rhizobiaceae</taxon>
        <taxon>Georhizobium</taxon>
    </lineage>
</organism>
<dbReference type="RefSeq" id="WP_126010539.1">
    <property type="nucleotide sequence ID" value="NZ_CP032509.1"/>
</dbReference>
<dbReference type="Proteomes" id="UP000268192">
    <property type="component" value="Chromosome"/>
</dbReference>
<reference evidence="1 2" key="1">
    <citation type="submission" date="2018-09" db="EMBL/GenBank/DDBJ databases">
        <title>Marinorhizobium profundi gen. nov., sp. nov., isolated from a deep-sea sediment sample from the New Britain Trench and proposal of Marinorhizobiaceae fam. nov. in the order Rhizobiales of the class Alphaproteobacteria.</title>
        <authorList>
            <person name="Cao J."/>
        </authorList>
    </citation>
    <scope>NUCLEOTIDE SEQUENCE [LARGE SCALE GENOMIC DNA]</scope>
    <source>
        <strain evidence="1 2">WS11</strain>
    </source>
</reference>
<evidence type="ECO:0000313" key="2">
    <source>
        <dbReference type="Proteomes" id="UP000268192"/>
    </source>
</evidence>